<dbReference type="RefSeq" id="WP_164454836.1">
    <property type="nucleotide sequence ID" value="NZ_JAAIJQ010000081.1"/>
</dbReference>
<proteinExistence type="predicted"/>
<reference evidence="1 2" key="1">
    <citation type="submission" date="2020-02" db="EMBL/GenBank/DDBJ databases">
        <title>Genome sequences of Thiorhodococcus mannitoliphagus and Thiorhodococcus minor, purple sulfur photosynthetic bacteria in the gammaproteobacterial family, Chromatiaceae.</title>
        <authorList>
            <person name="Aviles F.A."/>
            <person name="Meyer T.E."/>
            <person name="Kyndt J.A."/>
        </authorList>
    </citation>
    <scope>NUCLEOTIDE SEQUENCE [LARGE SCALE GENOMIC DNA]</scope>
    <source>
        <strain evidence="1 2">DSM 11518</strain>
    </source>
</reference>
<organism evidence="1 2">
    <name type="scientific">Thiorhodococcus minor</name>
    <dbReference type="NCBI Taxonomy" id="57489"/>
    <lineage>
        <taxon>Bacteria</taxon>
        <taxon>Pseudomonadati</taxon>
        <taxon>Pseudomonadota</taxon>
        <taxon>Gammaproteobacteria</taxon>
        <taxon>Chromatiales</taxon>
        <taxon>Chromatiaceae</taxon>
        <taxon>Thiorhodococcus</taxon>
    </lineage>
</organism>
<keyword evidence="2" id="KW-1185">Reference proteome</keyword>
<dbReference type="AlphaFoldDB" id="A0A6M0K7C5"/>
<dbReference type="Proteomes" id="UP000483379">
    <property type="component" value="Unassembled WGS sequence"/>
</dbReference>
<gene>
    <name evidence="1" type="ORF">G3446_20650</name>
</gene>
<dbReference type="EMBL" id="JAAIJQ010000081">
    <property type="protein sequence ID" value="NEV64265.1"/>
    <property type="molecule type" value="Genomic_DNA"/>
</dbReference>
<name>A0A6M0K7C5_9GAMM</name>
<protein>
    <submittedName>
        <fullName evidence="1">Uncharacterized protein</fullName>
    </submittedName>
</protein>
<comment type="caution">
    <text evidence="1">The sequence shown here is derived from an EMBL/GenBank/DDBJ whole genome shotgun (WGS) entry which is preliminary data.</text>
</comment>
<sequence length="82" mass="8942">MSECLCAHLAKAKRLTDALFAPLVFFFMTVTCGGRVTVVPTAPCHVIAGECDQADRLFSERFTPLSNATVTAIHRIETDLKS</sequence>
<evidence type="ECO:0000313" key="2">
    <source>
        <dbReference type="Proteomes" id="UP000483379"/>
    </source>
</evidence>
<accession>A0A6M0K7C5</accession>
<evidence type="ECO:0000313" key="1">
    <source>
        <dbReference type="EMBL" id="NEV64265.1"/>
    </source>
</evidence>